<protein>
    <submittedName>
        <fullName evidence="1">Uncharacterized protein</fullName>
    </submittedName>
</protein>
<reference evidence="1 2" key="1">
    <citation type="submission" date="2017-11" db="EMBL/GenBank/DDBJ databases">
        <title>De-novo sequencing of pomegranate (Punica granatum L.) genome.</title>
        <authorList>
            <person name="Akparov Z."/>
            <person name="Amiraslanov A."/>
            <person name="Hajiyeva S."/>
            <person name="Abbasov M."/>
            <person name="Kaur K."/>
            <person name="Hamwieh A."/>
            <person name="Solovyev V."/>
            <person name="Salamov A."/>
            <person name="Braich B."/>
            <person name="Kosarev P."/>
            <person name="Mahmoud A."/>
            <person name="Hajiyev E."/>
            <person name="Babayeva S."/>
            <person name="Izzatullayeva V."/>
            <person name="Mammadov A."/>
            <person name="Mammadov A."/>
            <person name="Sharifova S."/>
            <person name="Ojaghi J."/>
            <person name="Eynullazada K."/>
            <person name="Bayramov B."/>
            <person name="Abdulazimova A."/>
            <person name="Shahmuradov I."/>
        </authorList>
    </citation>
    <scope>NUCLEOTIDE SEQUENCE [LARGE SCALE GENOMIC DNA]</scope>
    <source>
        <strain evidence="2">cv. AG2017</strain>
        <tissue evidence="1">Leaf</tissue>
    </source>
</reference>
<gene>
    <name evidence="1" type="ORF">CRG98_036018</name>
</gene>
<feature type="non-terminal residue" evidence="1">
    <location>
        <position position="80"/>
    </location>
</feature>
<proteinExistence type="predicted"/>
<organism evidence="1 2">
    <name type="scientific">Punica granatum</name>
    <name type="common">Pomegranate</name>
    <dbReference type="NCBI Taxonomy" id="22663"/>
    <lineage>
        <taxon>Eukaryota</taxon>
        <taxon>Viridiplantae</taxon>
        <taxon>Streptophyta</taxon>
        <taxon>Embryophyta</taxon>
        <taxon>Tracheophyta</taxon>
        <taxon>Spermatophyta</taxon>
        <taxon>Magnoliopsida</taxon>
        <taxon>eudicotyledons</taxon>
        <taxon>Gunneridae</taxon>
        <taxon>Pentapetalae</taxon>
        <taxon>rosids</taxon>
        <taxon>malvids</taxon>
        <taxon>Myrtales</taxon>
        <taxon>Lythraceae</taxon>
        <taxon>Punica</taxon>
    </lineage>
</organism>
<accession>A0A2I0IHW9</accession>
<sequence length="80" mass="9192">MICMPCFTDQKVNSRFVCDVWRVGVELESSNGLERGKIQRAIRRLFDEKDGEEIRDRMLHLKEKASLCLKQGGSTFQSIG</sequence>
<comment type="caution">
    <text evidence="1">The sequence shown here is derived from an EMBL/GenBank/DDBJ whole genome shotgun (WGS) entry which is preliminary data.</text>
</comment>
<dbReference type="SUPFAM" id="SSF53756">
    <property type="entry name" value="UDP-Glycosyltransferase/glycogen phosphorylase"/>
    <property type="match status" value="1"/>
</dbReference>
<keyword evidence="2" id="KW-1185">Reference proteome</keyword>
<dbReference type="Gene3D" id="3.40.50.2000">
    <property type="entry name" value="Glycogen Phosphorylase B"/>
    <property type="match status" value="1"/>
</dbReference>
<dbReference type="PANTHER" id="PTHR48045:SF31">
    <property type="entry name" value="UDP-GLYCOSYLTRANSFERASE 76B1-LIKE"/>
    <property type="match status" value="1"/>
</dbReference>
<evidence type="ECO:0000313" key="2">
    <source>
        <dbReference type="Proteomes" id="UP000233551"/>
    </source>
</evidence>
<evidence type="ECO:0000313" key="1">
    <source>
        <dbReference type="EMBL" id="PKI43588.1"/>
    </source>
</evidence>
<dbReference type="AlphaFoldDB" id="A0A2I0IHW9"/>
<dbReference type="STRING" id="22663.A0A2I0IHW9"/>
<name>A0A2I0IHW9_PUNGR</name>
<dbReference type="EMBL" id="PGOL01003030">
    <property type="protein sequence ID" value="PKI43588.1"/>
    <property type="molecule type" value="Genomic_DNA"/>
</dbReference>
<dbReference type="PANTHER" id="PTHR48045">
    <property type="entry name" value="UDP-GLYCOSYLTRANSFERASE 72B1"/>
    <property type="match status" value="1"/>
</dbReference>
<dbReference type="Proteomes" id="UP000233551">
    <property type="component" value="Unassembled WGS sequence"/>
</dbReference>